<sequence length="355" mass="41039">MLPILKYDTSKETEITELRNQLIQGESQFQSAAEEHQDVLSVFKELNSAYESEFKKNAELNLQMTIMENVIFKRELELANLKAELLQKINILQSEGKPNLSDTSCNAVKQISKLPAFEVVEALKGPDRDWYDAEQDTSVSNCIIFKEALTRQHGSLESTDQALERIYTLKITMKSEFNSFIQQIRPSIKLISGDNDTLAIAILRKQVGLEIRKYVPKLANESFKEHEKRLKAHMYDSQEKFTSHRSKGMEIDSYSAAIQSHNYEYSITAAQYVNNNRRPQSTNYYQRNPFKRSVHPHNRENTTMTKDQFDEYVKQCTRFNCGIKGHLRSACLKLRRSFRSMNVALIEDSGKEQAQ</sequence>
<dbReference type="EMBL" id="LSSL01000619">
    <property type="protein sequence ID" value="OLY84095.1"/>
    <property type="molecule type" value="Genomic_DNA"/>
</dbReference>
<evidence type="ECO:0000313" key="2">
    <source>
        <dbReference type="Proteomes" id="UP000187455"/>
    </source>
</evidence>
<dbReference type="OrthoDB" id="5539797at2759"/>
<gene>
    <name evidence="1" type="ORF">AYI68_g1752</name>
</gene>
<comment type="caution">
    <text evidence="1">The sequence shown here is derived from an EMBL/GenBank/DDBJ whole genome shotgun (WGS) entry which is preliminary data.</text>
</comment>
<protein>
    <submittedName>
        <fullName evidence="1">Uncharacterized protein</fullName>
    </submittedName>
</protein>
<organism evidence="1 2">
    <name type="scientific">Smittium mucronatum</name>
    <dbReference type="NCBI Taxonomy" id="133383"/>
    <lineage>
        <taxon>Eukaryota</taxon>
        <taxon>Fungi</taxon>
        <taxon>Fungi incertae sedis</taxon>
        <taxon>Zoopagomycota</taxon>
        <taxon>Kickxellomycotina</taxon>
        <taxon>Harpellomycetes</taxon>
        <taxon>Harpellales</taxon>
        <taxon>Legeriomycetaceae</taxon>
        <taxon>Smittium</taxon>
    </lineage>
</organism>
<keyword evidence="2" id="KW-1185">Reference proteome</keyword>
<accession>A0A1R0H4L6</accession>
<evidence type="ECO:0000313" key="1">
    <source>
        <dbReference type="EMBL" id="OLY84095.1"/>
    </source>
</evidence>
<dbReference type="AlphaFoldDB" id="A0A1R0H4L6"/>
<dbReference type="STRING" id="133383.A0A1R0H4L6"/>
<reference evidence="1 2" key="1">
    <citation type="journal article" date="2016" name="Mol. Biol. Evol.">
        <title>Genome-Wide Survey of Gut Fungi (Harpellales) Reveals the First Horizontally Transferred Ubiquitin Gene from a Mosquito Host.</title>
        <authorList>
            <person name="Wang Y."/>
            <person name="White M.M."/>
            <person name="Kvist S."/>
            <person name="Moncalvo J.M."/>
        </authorList>
    </citation>
    <scope>NUCLEOTIDE SEQUENCE [LARGE SCALE GENOMIC DNA]</scope>
    <source>
        <strain evidence="1 2">ALG-7-W6</strain>
    </source>
</reference>
<dbReference type="Proteomes" id="UP000187455">
    <property type="component" value="Unassembled WGS sequence"/>
</dbReference>
<proteinExistence type="predicted"/>
<name>A0A1R0H4L6_9FUNG</name>